<comment type="caution">
    <text evidence="3">The sequence shown here is derived from an EMBL/GenBank/DDBJ whole genome shotgun (WGS) entry which is preliminary data.</text>
</comment>
<proteinExistence type="predicted"/>
<evidence type="ECO:0000259" key="1">
    <source>
        <dbReference type="Pfam" id="PF18628"/>
    </source>
</evidence>
<evidence type="ECO:0000313" key="3">
    <source>
        <dbReference type="EMBL" id="TBO31331.1"/>
    </source>
</evidence>
<dbReference type="Proteomes" id="UP000292120">
    <property type="component" value="Unassembled WGS sequence"/>
</dbReference>
<dbReference type="InterPro" id="IPR053751">
    <property type="entry name" value="Viral_Major_Capsid_sf"/>
</dbReference>
<feature type="domain" description="Viral coat protein P2 N-terminal" evidence="1">
    <location>
        <begin position="4"/>
        <end position="129"/>
    </location>
</feature>
<dbReference type="EMBL" id="SIXI01000003">
    <property type="protein sequence ID" value="TBO31331.1"/>
    <property type="molecule type" value="Genomic_DNA"/>
</dbReference>
<protein>
    <submittedName>
        <fullName evidence="3">Uncharacterized protein</fullName>
    </submittedName>
</protein>
<dbReference type="Pfam" id="PF18628">
    <property type="entry name" value="P2_N"/>
    <property type="match status" value="1"/>
</dbReference>
<evidence type="ECO:0000259" key="2">
    <source>
        <dbReference type="Pfam" id="PF25513"/>
    </source>
</evidence>
<name>A0A4Q9GYN0_9BURK</name>
<dbReference type="RefSeq" id="WP_130967786.1">
    <property type="nucleotide sequence ID" value="NZ_SIXI01000003.1"/>
</dbReference>
<organism evidence="3 4">
    <name type="scientific">Aquabacterium lacunae</name>
    <dbReference type="NCBI Taxonomy" id="2528630"/>
    <lineage>
        <taxon>Bacteria</taxon>
        <taxon>Pseudomonadati</taxon>
        <taxon>Pseudomonadota</taxon>
        <taxon>Betaproteobacteria</taxon>
        <taxon>Burkholderiales</taxon>
        <taxon>Aquabacterium</taxon>
    </lineage>
</organism>
<gene>
    <name evidence="3" type="ORF">EYS42_08790</name>
</gene>
<dbReference type="InterPro" id="IPR057915">
    <property type="entry name" value="P2_C"/>
</dbReference>
<dbReference type="Pfam" id="PF25513">
    <property type="entry name" value="P2_C"/>
    <property type="match status" value="1"/>
</dbReference>
<accession>A0A4Q9GYN0</accession>
<dbReference type="Gene3D" id="2.60.120.730">
    <property type="match status" value="2"/>
</dbReference>
<dbReference type="OrthoDB" id="8585537at2"/>
<evidence type="ECO:0000313" key="4">
    <source>
        <dbReference type="Proteomes" id="UP000292120"/>
    </source>
</evidence>
<sequence length="281" mass="31252">MIYLQLPPFNPISNGVRSTTVVQRWALTLGRVQLKFSGSITKSTISEIVVKIGARVIFGPISGTELDRLNMYRGVYDQSDRLTIDFTDWNQPNVLEREIGGIDIPALGDEDIYVEVVNSAGAGTPGLSAIGGFTSLQFDPSKPDPNGQLIKKTLAITIPTSGGTNVTWLPDFRGAQIQRVHFAYTGTDWTTSVNGNLQRVECRKNGTAVWDRIECADNRFILREHKKVPQSRFYSLDFIHDNNMRAMLDTRDARALEFNLSLGATDTIKAIVEMLDAPRNF</sequence>
<keyword evidence="4" id="KW-1185">Reference proteome</keyword>
<reference evidence="3 4" key="1">
    <citation type="submission" date="2019-02" db="EMBL/GenBank/DDBJ databases">
        <title>Aquabacterium sp. strain KMB7.</title>
        <authorList>
            <person name="Chen W.-M."/>
        </authorList>
    </citation>
    <scope>NUCLEOTIDE SEQUENCE [LARGE SCALE GENOMIC DNA]</scope>
    <source>
        <strain evidence="3 4">KMB7</strain>
    </source>
</reference>
<dbReference type="InterPro" id="IPR041377">
    <property type="entry name" value="P2_N"/>
</dbReference>
<dbReference type="AlphaFoldDB" id="A0A4Q9GYN0"/>
<feature type="domain" description="Viral coat protein P2 C-terminal" evidence="2">
    <location>
        <begin position="150"/>
        <end position="277"/>
    </location>
</feature>